<keyword evidence="6" id="KW-0805">Transcription regulation</keyword>
<feature type="region of interest" description="Disordered" evidence="10">
    <location>
        <begin position="101"/>
        <end position="130"/>
    </location>
</feature>
<sequence>MLLQQQQLSLVNYLEVCWTEKEGLWLTIVVKEEKEEVDVTVKKEVEGETVTVKEEEYAFRIKDEEDVAMKEATAVHGVKKEGEITVTLTEETGYLINTRVKPDSHSDYGMRPSVEPGPKTSKPARPHHCSQCGKSFTKLRNLKEHERTHTAEKPFQCLQCTKSFCWLGKLKVHERIHTGEKPYHCSQCGTSFTQLGTLKTHEKIHSGVKPLQLLSVWN</sequence>
<dbReference type="GO" id="GO:0005634">
    <property type="term" value="C:nucleus"/>
    <property type="evidence" value="ECO:0007669"/>
    <property type="project" value="UniProtKB-SubCell"/>
</dbReference>
<evidence type="ECO:0000256" key="3">
    <source>
        <dbReference type="ARBA" id="ARBA00022737"/>
    </source>
</evidence>
<keyword evidence="2" id="KW-0479">Metal-binding</keyword>
<dbReference type="InterPro" id="IPR036236">
    <property type="entry name" value="Znf_C2H2_sf"/>
</dbReference>
<reference evidence="12" key="1">
    <citation type="submission" date="2025-08" db="UniProtKB">
        <authorList>
            <consortium name="Ensembl"/>
        </authorList>
    </citation>
    <scope>IDENTIFICATION</scope>
</reference>
<dbReference type="Ensembl" id="ENSOKIT00005059097.1">
    <property type="protein sequence ID" value="ENSOKIP00005055692.1"/>
    <property type="gene ID" value="ENSOKIG00005023779.1"/>
</dbReference>
<evidence type="ECO:0000256" key="9">
    <source>
        <dbReference type="PROSITE-ProRule" id="PRU00042"/>
    </source>
</evidence>
<keyword evidence="13" id="KW-1185">Reference proteome</keyword>
<keyword evidence="3" id="KW-0677">Repeat</keyword>
<dbReference type="FunFam" id="3.30.160.60:FF:000912">
    <property type="entry name" value="Zinc finger protein 660"/>
    <property type="match status" value="1"/>
</dbReference>
<keyword evidence="7" id="KW-0804">Transcription</keyword>
<evidence type="ECO:0000313" key="13">
    <source>
        <dbReference type="Proteomes" id="UP000694557"/>
    </source>
</evidence>
<dbReference type="GeneTree" id="ENSGT00940000154308"/>
<gene>
    <name evidence="12" type="primary">LOC109906531</name>
</gene>
<evidence type="ECO:0000256" key="5">
    <source>
        <dbReference type="ARBA" id="ARBA00022833"/>
    </source>
</evidence>
<name>A0A8C7HBF3_ONCKI</name>
<dbReference type="PANTHER" id="PTHR23235">
    <property type="entry name" value="KRUEPPEL-LIKE TRANSCRIPTION FACTOR"/>
    <property type="match status" value="1"/>
</dbReference>
<evidence type="ECO:0000256" key="7">
    <source>
        <dbReference type="ARBA" id="ARBA00023163"/>
    </source>
</evidence>
<accession>A0A8C7HBF3</accession>
<dbReference type="FunFam" id="3.30.160.60:FF:000286">
    <property type="entry name" value="Zinc finger protein 770"/>
    <property type="match status" value="1"/>
</dbReference>
<dbReference type="Proteomes" id="UP000694557">
    <property type="component" value="Unassembled WGS sequence"/>
</dbReference>
<dbReference type="PROSITE" id="PS00028">
    <property type="entry name" value="ZINC_FINGER_C2H2_1"/>
    <property type="match status" value="3"/>
</dbReference>
<evidence type="ECO:0000256" key="1">
    <source>
        <dbReference type="ARBA" id="ARBA00004123"/>
    </source>
</evidence>
<dbReference type="AlphaFoldDB" id="A0A8C7HBF3"/>
<dbReference type="GO" id="GO:0000978">
    <property type="term" value="F:RNA polymerase II cis-regulatory region sequence-specific DNA binding"/>
    <property type="evidence" value="ECO:0007669"/>
    <property type="project" value="TreeGrafter"/>
</dbReference>
<protein>
    <submittedName>
        <fullName evidence="12">Zinc finger protein 501-like</fullName>
    </submittedName>
</protein>
<proteinExistence type="predicted"/>
<feature type="domain" description="C2H2-type" evidence="11">
    <location>
        <begin position="155"/>
        <end position="182"/>
    </location>
</feature>
<dbReference type="GO" id="GO:0008270">
    <property type="term" value="F:zinc ion binding"/>
    <property type="evidence" value="ECO:0007669"/>
    <property type="project" value="UniProtKB-KW"/>
</dbReference>
<evidence type="ECO:0000256" key="4">
    <source>
        <dbReference type="ARBA" id="ARBA00022771"/>
    </source>
</evidence>
<keyword evidence="8" id="KW-0539">Nucleus</keyword>
<dbReference type="Pfam" id="PF00096">
    <property type="entry name" value="zf-C2H2"/>
    <property type="match status" value="2"/>
</dbReference>
<comment type="subcellular location">
    <subcellularLocation>
        <location evidence="1">Nucleus</location>
    </subcellularLocation>
</comment>
<keyword evidence="5" id="KW-0862">Zinc</keyword>
<reference evidence="12" key="2">
    <citation type="submission" date="2025-09" db="UniProtKB">
        <authorList>
            <consortium name="Ensembl"/>
        </authorList>
    </citation>
    <scope>IDENTIFICATION</scope>
</reference>
<evidence type="ECO:0000256" key="6">
    <source>
        <dbReference type="ARBA" id="ARBA00023015"/>
    </source>
</evidence>
<evidence type="ECO:0000256" key="8">
    <source>
        <dbReference type="ARBA" id="ARBA00023242"/>
    </source>
</evidence>
<evidence type="ECO:0000256" key="10">
    <source>
        <dbReference type="SAM" id="MobiDB-lite"/>
    </source>
</evidence>
<feature type="domain" description="C2H2-type" evidence="11">
    <location>
        <begin position="127"/>
        <end position="154"/>
    </location>
</feature>
<evidence type="ECO:0000259" key="11">
    <source>
        <dbReference type="PROSITE" id="PS50157"/>
    </source>
</evidence>
<evidence type="ECO:0000313" key="12">
    <source>
        <dbReference type="Ensembl" id="ENSOKIP00005055692.1"/>
    </source>
</evidence>
<dbReference type="SMART" id="SM00355">
    <property type="entry name" value="ZnF_C2H2"/>
    <property type="match status" value="3"/>
</dbReference>
<dbReference type="InterPro" id="IPR013087">
    <property type="entry name" value="Znf_C2H2_type"/>
</dbReference>
<dbReference type="PROSITE" id="PS50157">
    <property type="entry name" value="ZINC_FINGER_C2H2_2"/>
    <property type="match status" value="3"/>
</dbReference>
<dbReference type="FunFam" id="3.30.160.60:FF:002343">
    <property type="entry name" value="Zinc finger protein 33A"/>
    <property type="match status" value="1"/>
</dbReference>
<dbReference type="Gene3D" id="3.30.160.60">
    <property type="entry name" value="Classic Zinc Finger"/>
    <property type="match status" value="3"/>
</dbReference>
<organism evidence="12 13">
    <name type="scientific">Oncorhynchus kisutch</name>
    <name type="common">Coho salmon</name>
    <name type="synonym">Salmo kisutch</name>
    <dbReference type="NCBI Taxonomy" id="8019"/>
    <lineage>
        <taxon>Eukaryota</taxon>
        <taxon>Metazoa</taxon>
        <taxon>Chordata</taxon>
        <taxon>Craniata</taxon>
        <taxon>Vertebrata</taxon>
        <taxon>Euteleostomi</taxon>
        <taxon>Actinopterygii</taxon>
        <taxon>Neopterygii</taxon>
        <taxon>Teleostei</taxon>
        <taxon>Protacanthopterygii</taxon>
        <taxon>Salmoniformes</taxon>
        <taxon>Salmonidae</taxon>
        <taxon>Salmoninae</taxon>
        <taxon>Oncorhynchus</taxon>
    </lineage>
</organism>
<feature type="domain" description="C2H2-type" evidence="11">
    <location>
        <begin position="183"/>
        <end position="210"/>
    </location>
</feature>
<dbReference type="SUPFAM" id="SSF57667">
    <property type="entry name" value="beta-beta-alpha zinc fingers"/>
    <property type="match status" value="2"/>
</dbReference>
<dbReference type="GO" id="GO:0000981">
    <property type="term" value="F:DNA-binding transcription factor activity, RNA polymerase II-specific"/>
    <property type="evidence" value="ECO:0007669"/>
    <property type="project" value="TreeGrafter"/>
</dbReference>
<keyword evidence="4 9" id="KW-0863">Zinc-finger</keyword>
<evidence type="ECO:0000256" key="2">
    <source>
        <dbReference type="ARBA" id="ARBA00022723"/>
    </source>
</evidence>
<dbReference type="PANTHER" id="PTHR23235:SF142">
    <property type="entry name" value="ZINC FINGER PROTEIN 384"/>
    <property type="match status" value="1"/>
</dbReference>